<feature type="transmembrane region" description="Helical" evidence="1">
    <location>
        <begin position="65"/>
        <end position="84"/>
    </location>
</feature>
<dbReference type="RefSeq" id="WP_283343746.1">
    <property type="nucleotide sequence ID" value="NZ_JASHIF010000004.1"/>
</dbReference>
<feature type="transmembrane region" description="Helical" evidence="1">
    <location>
        <begin position="332"/>
        <end position="351"/>
    </location>
</feature>
<evidence type="ECO:0000313" key="2">
    <source>
        <dbReference type="EMBL" id="MDI9858564.1"/>
    </source>
</evidence>
<keyword evidence="3" id="KW-1185">Reference proteome</keyword>
<keyword evidence="1" id="KW-1133">Transmembrane helix</keyword>
<keyword evidence="1" id="KW-0472">Membrane</keyword>
<evidence type="ECO:0000313" key="3">
    <source>
        <dbReference type="Proteomes" id="UP001236507"/>
    </source>
</evidence>
<name>A0ABT6Y541_9BACT</name>
<feature type="transmembrane region" description="Helical" evidence="1">
    <location>
        <begin position="414"/>
        <end position="433"/>
    </location>
</feature>
<feature type="transmembrane region" description="Helical" evidence="1">
    <location>
        <begin position="144"/>
        <end position="162"/>
    </location>
</feature>
<comment type="caution">
    <text evidence="2">The sequence shown here is derived from an EMBL/GenBank/DDBJ whole genome shotgun (WGS) entry which is preliminary data.</text>
</comment>
<dbReference type="Proteomes" id="UP001236507">
    <property type="component" value="Unassembled WGS sequence"/>
</dbReference>
<protein>
    <submittedName>
        <fullName evidence="2">Uncharacterized protein</fullName>
    </submittedName>
</protein>
<evidence type="ECO:0000256" key="1">
    <source>
        <dbReference type="SAM" id="Phobius"/>
    </source>
</evidence>
<organism evidence="2 3">
    <name type="scientific">Flectobacillus roseus</name>
    <dbReference type="NCBI Taxonomy" id="502259"/>
    <lineage>
        <taxon>Bacteria</taxon>
        <taxon>Pseudomonadati</taxon>
        <taxon>Bacteroidota</taxon>
        <taxon>Cytophagia</taxon>
        <taxon>Cytophagales</taxon>
        <taxon>Flectobacillaceae</taxon>
        <taxon>Flectobacillus</taxon>
    </lineage>
</organism>
<feature type="transmembrane region" description="Helical" evidence="1">
    <location>
        <begin position="358"/>
        <end position="377"/>
    </location>
</feature>
<proteinExistence type="predicted"/>
<sequence length="489" mass="56332">MNLIRTLKYASLIYLLIPSILFLLTWVNLAVGLSASILIIAYFIWYAKRDAANSVREVSSQYRGWVHIFGMLALAIGVNVLLGIGEFKRQESDFIANNFKYHDLIQHDWPLYYTHYKVHMCYYLGYYLPVAQLAKWFSLESARYFALGWSVIGLFFVLLWISTFVKKNGGLLVILVIIFPNAWIIYALIDFIGWHREVFPHYFILINDFYLVLSKFEDNWAWAPQHTLPAVLGACFVLEAFVSKKVNRLELLLMLLSTMYWSPLASIGLFPFVLILFLKDFPTLFQQEKLPELLGMTSLVMAFLPLMIYFISTEGVNSGNTGFIWQTGTSLWGGYYAIYVLANVGIWYCFIQTELFEWSPLIYGSMCFIIILGIYRIGLYNDLNVRGVIPAYTIMSTGICIWVMKGWKKRRVGAYILSCYLLLGGLQSVRSFVVQGMSSNTPQTTIEKPFIGHYNSMLSFQENAYGDSTAIKEYCLKKDGFFDKYLLKK</sequence>
<feature type="transmembrane region" description="Helical" evidence="1">
    <location>
        <begin position="290"/>
        <end position="312"/>
    </location>
</feature>
<gene>
    <name evidence="2" type="ORF">QM524_05045</name>
</gene>
<accession>A0ABT6Y541</accession>
<feature type="transmembrane region" description="Helical" evidence="1">
    <location>
        <begin position="12"/>
        <end position="45"/>
    </location>
</feature>
<reference evidence="2 3" key="1">
    <citation type="submission" date="2023-05" db="EMBL/GenBank/DDBJ databases">
        <title>Novel species of genus Flectobacillus isolated from stream in China.</title>
        <authorList>
            <person name="Lu H."/>
        </authorList>
    </citation>
    <scope>NUCLEOTIDE SEQUENCE [LARGE SCALE GENOMIC DNA]</scope>
    <source>
        <strain evidence="2 3">KCTC 42575</strain>
    </source>
</reference>
<keyword evidence="1" id="KW-0812">Transmembrane</keyword>
<dbReference type="EMBL" id="JASHIF010000004">
    <property type="protein sequence ID" value="MDI9858564.1"/>
    <property type="molecule type" value="Genomic_DNA"/>
</dbReference>
<feature type="transmembrane region" description="Helical" evidence="1">
    <location>
        <begin position="259"/>
        <end position="278"/>
    </location>
</feature>
<feature type="transmembrane region" description="Helical" evidence="1">
    <location>
        <begin position="389"/>
        <end position="407"/>
    </location>
</feature>
<feature type="transmembrane region" description="Helical" evidence="1">
    <location>
        <begin position="169"/>
        <end position="189"/>
    </location>
</feature>